<dbReference type="InterPro" id="IPR011604">
    <property type="entry name" value="PDDEXK-like_dom_sf"/>
</dbReference>
<dbReference type="InterPro" id="IPR027417">
    <property type="entry name" value="P-loop_NTPase"/>
</dbReference>
<proteinExistence type="predicted"/>
<dbReference type="InterPro" id="IPR011335">
    <property type="entry name" value="Restrct_endonuc-II-like"/>
</dbReference>
<dbReference type="RefSeq" id="WP_202998465.1">
    <property type="nucleotide sequence ID" value="NZ_JAEMEF010000001.1"/>
</dbReference>
<dbReference type="SUPFAM" id="SSF52980">
    <property type="entry name" value="Restriction endonuclease-like"/>
    <property type="match status" value="1"/>
</dbReference>
<accession>A0ABS1WGV6</accession>
<dbReference type="InterPro" id="IPR038726">
    <property type="entry name" value="PDDEXK_AddAB-type"/>
</dbReference>
<gene>
    <name evidence="2" type="ORF">JAO71_00955</name>
</gene>
<evidence type="ECO:0000313" key="2">
    <source>
        <dbReference type="EMBL" id="MBL7558355.1"/>
    </source>
</evidence>
<feature type="domain" description="PD-(D/E)XK endonuclease-like" evidence="1">
    <location>
        <begin position="640"/>
        <end position="912"/>
    </location>
</feature>
<protein>
    <submittedName>
        <fullName evidence="2">PD-(D/E)XK nuclease family protein</fullName>
    </submittedName>
</protein>
<dbReference type="Proteomes" id="UP000605013">
    <property type="component" value="Unassembled WGS sequence"/>
</dbReference>
<dbReference type="SUPFAM" id="SSF52540">
    <property type="entry name" value="P-loop containing nucleoside triphosphate hydrolases"/>
    <property type="match status" value="1"/>
</dbReference>
<name>A0ABS1WGV6_9FLAO</name>
<evidence type="ECO:0000313" key="3">
    <source>
        <dbReference type="Proteomes" id="UP000605013"/>
    </source>
</evidence>
<keyword evidence="3" id="KW-1185">Reference proteome</keyword>
<sequence>MTNFIQDVILDLKNQNASFSDLIFILPSRRAGVFLRNELSLVLNQTILAPKILSIENFVEDLSNLKSVSNTELLFQFYNTYLELTPENQREPFDTFTKWSQIILQDFNEIDRYLIPQKKIFDYLKAIKDLEHWSLQANQTELVTNYLSFWNKLNDYYTHFTKKLIDNRQGYQGLLYREAYNNIESYIEESNSKHIFLGFNALNEAEEHIIQKLIKNHLASIYWDTDQTFIENKIHDAGLFIRQHKTNWSVFEKQPFNWLNNYYKTDKNINIYGVPKNIGQAKAVGKILDNLSSTDPNLKNTAVVLGDENLLIPILNSVPKSVDVLNVTMGFPLKTIPLASLFEHLFNLQKKHNNKLYYKEVISLLSHQYIQPLFNNGSAITLIDTINKNNIVYLNETSLLEITKEETSLIKLLFGNWKNNPNIGLENCFELITTIKEQLSEDKKTNQLGLEYLFRFNTLFNEVKRLNDTYNHIKDIKGLYSIYKELLSSETLDFQGEPLQGLQIMGMLESRVLDFETVIITNVNEGILPSGKTNNSFIPFDVKLENKLPTYKEKDAVYTYHFYHLLQRAKNVYILYNTEIDTLLGGEKSRFINQLELEGIHKINHQILTPKIPNYKKELAVITKTESIISQLKTIAQKGFSPSSLTSYVRNPIDFYYQKLLGISDLEEVEETIAANTLGTVVHNTLEALYIPLKQQFLTVEIIKSLKPKINELITKYFKEEYKDGDMTKGKNLIVFEIAKRYVLNFLNLEIKSLEAGNTIKIIDLEAQSNQVFTTVKGLNFSVKLRGTVDRIDEFNGVTRIIDYKTGKVDQSKVSVIEWDDVLTDYTKYSKSFQVLMYAYMLKKMNLVELPLEAGIISFKNLSAGFIPFTKKEQVRGGNKTTLITAEILEEFEIQLHKLILEIFNPEIDFIEKEL</sequence>
<reference evidence="2 3" key="1">
    <citation type="submission" date="2020-12" db="EMBL/GenBank/DDBJ databases">
        <title>Olleya sediminilitoris sp. nov., isolated from a tidal flat.</title>
        <authorList>
            <person name="Park S."/>
            <person name="Yoon J.-H."/>
        </authorList>
    </citation>
    <scope>NUCLEOTIDE SEQUENCE [LARGE SCALE GENOMIC DNA]</scope>
    <source>
        <strain evidence="2 3">YSTF-M6</strain>
    </source>
</reference>
<evidence type="ECO:0000259" key="1">
    <source>
        <dbReference type="Pfam" id="PF12705"/>
    </source>
</evidence>
<organism evidence="2 3">
    <name type="scientific">Olleya sediminilitoris</name>
    <dbReference type="NCBI Taxonomy" id="2795739"/>
    <lineage>
        <taxon>Bacteria</taxon>
        <taxon>Pseudomonadati</taxon>
        <taxon>Bacteroidota</taxon>
        <taxon>Flavobacteriia</taxon>
        <taxon>Flavobacteriales</taxon>
        <taxon>Flavobacteriaceae</taxon>
    </lineage>
</organism>
<dbReference type="Pfam" id="PF12705">
    <property type="entry name" value="PDDEXK_1"/>
    <property type="match status" value="1"/>
</dbReference>
<comment type="caution">
    <text evidence="2">The sequence shown here is derived from an EMBL/GenBank/DDBJ whole genome shotgun (WGS) entry which is preliminary data.</text>
</comment>
<dbReference type="Gene3D" id="3.90.320.10">
    <property type="match status" value="1"/>
</dbReference>
<dbReference type="EMBL" id="JAEMEF010000001">
    <property type="protein sequence ID" value="MBL7558355.1"/>
    <property type="molecule type" value="Genomic_DNA"/>
</dbReference>